<comment type="similarity">
    <text evidence="1">Belongs to the eukaryotic/archaeal RNase P protein component 2 family.</text>
</comment>
<protein>
    <submittedName>
        <fullName evidence="4">RNA-binding protein pop5</fullName>
    </submittedName>
</protein>
<dbReference type="PANTHER" id="PTHR15441">
    <property type="entry name" value="RIBONUCLEASE P PROTEIN SUBUNIT P14"/>
    <property type="match status" value="1"/>
</dbReference>
<sequence length="244" mass="26822">MDRTASGVVVYSLIRKTEKTDRGVTFFIHHTSGARDKANMVRIKERYLLVDIVYPEAAQSQAKAGLPDLLVYNQPTANACNARSIQYAIKAQITDLFGDYGAGAVERSLRGLLLLAFSSSAILTDSVVKYLSNATSTCILQCSREHYRFVWAALTMMKHVPTKQGPGLPCIFRVVRVSGTIKKVEEEAIRRAKQLILAAKDEMAGKETSALHSLFGARDSTNDVAMVDRDDESDLDAGDSEDND</sequence>
<dbReference type="SUPFAM" id="SSF160350">
    <property type="entry name" value="Rnp2-like"/>
    <property type="match status" value="1"/>
</dbReference>
<dbReference type="Proteomes" id="UP001430848">
    <property type="component" value="Unassembled WGS sequence"/>
</dbReference>
<dbReference type="Gene3D" id="3.30.70.3250">
    <property type="entry name" value="Ribonuclease P, Pop5 subunit"/>
    <property type="match status" value="1"/>
</dbReference>
<keyword evidence="5" id="KW-1185">Reference proteome</keyword>
<dbReference type="InterPro" id="IPR002759">
    <property type="entry name" value="Pop5/Rpp14/Rnp2-like"/>
</dbReference>
<dbReference type="InterPro" id="IPR038085">
    <property type="entry name" value="Rnp2-like_sf"/>
</dbReference>
<evidence type="ECO:0000313" key="5">
    <source>
        <dbReference type="Proteomes" id="UP001430848"/>
    </source>
</evidence>
<dbReference type="Pfam" id="PF01900">
    <property type="entry name" value="RNase_P_Rpp14"/>
    <property type="match status" value="1"/>
</dbReference>
<organism evidence="4 5">
    <name type="scientific">Diaporthe eres</name>
    <name type="common">Phomopsis oblonga</name>
    <dbReference type="NCBI Taxonomy" id="83184"/>
    <lineage>
        <taxon>Eukaryota</taxon>
        <taxon>Fungi</taxon>
        <taxon>Dikarya</taxon>
        <taxon>Ascomycota</taxon>
        <taxon>Pezizomycotina</taxon>
        <taxon>Sordariomycetes</taxon>
        <taxon>Sordariomycetidae</taxon>
        <taxon>Diaporthales</taxon>
        <taxon>Diaporthaceae</taxon>
        <taxon>Diaporthe</taxon>
        <taxon>Diaporthe eres species complex</taxon>
    </lineage>
</organism>
<evidence type="ECO:0000256" key="1">
    <source>
        <dbReference type="ARBA" id="ARBA00010800"/>
    </source>
</evidence>
<keyword evidence="2" id="KW-0819">tRNA processing</keyword>
<evidence type="ECO:0000256" key="2">
    <source>
        <dbReference type="ARBA" id="ARBA00022694"/>
    </source>
</evidence>
<feature type="region of interest" description="Disordered" evidence="3">
    <location>
        <begin position="223"/>
        <end position="244"/>
    </location>
</feature>
<dbReference type="EMBL" id="JAKNSF020000001">
    <property type="protein sequence ID" value="KAK7742483.1"/>
    <property type="molecule type" value="Genomic_DNA"/>
</dbReference>
<dbReference type="PANTHER" id="PTHR15441:SF2">
    <property type="entry name" value="RIBONUCLEASE P_MRP PROTEIN SUBUNIT POP5"/>
    <property type="match status" value="1"/>
</dbReference>
<proteinExistence type="inferred from homology"/>
<feature type="compositionally biased region" description="Acidic residues" evidence="3">
    <location>
        <begin position="229"/>
        <end position="244"/>
    </location>
</feature>
<gene>
    <name evidence="4" type="primary">POP5</name>
    <name evidence="4" type="ORF">SLS63_000047</name>
</gene>
<evidence type="ECO:0000256" key="3">
    <source>
        <dbReference type="SAM" id="MobiDB-lite"/>
    </source>
</evidence>
<evidence type="ECO:0000313" key="4">
    <source>
        <dbReference type="EMBL" id="KAK7742483.1"/>
    </source>
</evidence>
<comment type="caution">
    <text evidence="4">The sequence shown here is derived from an EMBL/GenBank/DDBJ whole genome shotgun (WGS) entry which is preliminary data.</text>
</comment>
<reference evidence="4 5" key="1">
    <citation type="submission" date="2024-02" db="EMBL/GenBank/DDBJ databases">
        <title>De novo assembly and annotation of 12 fungi associated with fruit tree decline syndrome in Ontario, Canada.</title>
        <authorList>
            <person name="Sulman M."/>
            <person name="Ellouze W."/>
            <person name="Ilyukhin E."/>
        </authorList>
    </citation>
    <scope>NUCLEOTIDE SEQUENCE [LARGE SCALE GENOMIC DNA]</scope>
    <source>
        <strain evidence="4 5">M169</strain>
    </source>
</reference>
<name>A0ABR1PPP6_DIAER</name>
<accession>A0ABR1PPP6</accession>